<feature type="signal peptide" evidence="1">
    <location>
        <begin position="1"/>
        <end position="22"/>
    </location>
</feature>
<evidence type="ECO:0000256" key="1">
    <source>
        <dbReference type="SAM" id="SignalP"/>
    </source>
</evidence>
<dbReference type="Gene3D" id="2.60.120.560">
    <property type="entry name" value="Exo-inulinase, domain 1"/>
    <property type="match status" value="1"/>
</dbReference>
<reference evidence="3 4" key="1">
    <citation type="submission" date="2020-08" db="EMBL/GenBank/DDBJ databases">
        <title>Dyella sp. G9 isolated from forest soil.</title>
        <authorList>
            <person name="Fu J."/>
            <person name="Qiu L."/>
        </authorList>
    </citation>
    <scope>NUCLEOTIDE SEQUENCE [LARGE SCALE GENOMIC DNA]</scope>
    <source>
        <strain evidence="3 4">G9</strain>
    </source>
</reference>
<dbReference type="AlphaFoldDB" id="A0A7G8Q3V9"/>
<feature type="chain" id="PRO_5028862103" evidence="1">
    <location>
        <begin position="23"/>
        <end position="266"/>
    </location>
</feature>
<dbReference type="InterPro" id="IPR010496">
    <property type="entry name" value="AL/BT2_dom"/>
</dbReference>
<accession>A0A7G8Q3V9</accession>
<feature type="domain" description="3-keto-alpha-glucoside-1,2-lyase/3-keto-2-hydroxy-glucal hydratase" evidence="2">
    <location>
        <begin position="62"/>
        <end position="263"/>
    </location>
</feature>
<evidence type="ECO:0000259" key="2">
    <source>
        <dbReference type="Pfam" id="PF06439"/>
    </source>
</evidence>
<keyword evidence="1" id="KW-0732">Signal</keyword>
<evidence type="ECO:0000313" key="4">
    <source>
        <dbReference type="Proteomes" id="UP000515873"/>
    </source>
</evidence>
<evidence type="ECO:0000313" key="3">
    <source>
        <dbReference type="EMBL" id="QNK01467.1"/>
    </source>
</evidence>
<dbReference type="KEGG" id="dtl:H8F01_20940"/>
<protein>
    <submittedName>
        <fullName evidence="3">DUF1080 domain-containing protein</fullName>
    </submittedName>
</protein>
<proteinExistence type="predicted"/>
<organism evidence="3 4">
    <name type="scientific">Dyella telluris</name>
    <dbReference type="NCBI Taxonomy" id="2763498"/>
    <lineage>
        <taxon>Bacteria</taxon>
        <taxon>Pseudomonadati</taxon>
        <taxon>Pseudomonadota</taxon>
        <taxon>Gammaproteobacteria</taxon>
        <taxon>Lysobacterales</taxon>
        <taxon>Rhodanobacteraceae</taxon>
        <taxon>Dyella</taxon>
    </lineage>
</organism>
<dbReference type="EMBL" id="CP060412">
    <property type="protein sequence ID" value="QNK01467.1"/>
    <property type="molecule type" value="Genomic_DNA"/>
</dbReference>
<gene>
    <name evidence="3" type="ORF">H8F01_20940</name>
</gene>
<sequence>MKQSLKTFALLALATAVPAAWAQSSTATNTAEPTDPKATEQWEPVPKIVTPGQQDSAPPSDAIVLFDGHDLSKWETVKDQSPASWKVHDGIVTVDKSGGNIQTRQHFKNYQLHLEWRVPKDVQGEGQARGNSGVFLASTGPGDEGYEVQILDSYQNKTYVNGQAASIYKQTPPLANAMRPPGEWQSYDIVWTAPTFAADGSLKTPAYVTLFHNGVLMQNHTQLAGETLYIGKPKYKAYAEAAIKLQAHGDKSPPISFRNIWVRPLD</sequence>
<dbReference type="GO" id="GO:0016787">
    <property type="term" value="F:hydrolase activity"/>
    <property type="evidence" value="ECO:0007669"/>
    <property type="project" value="InterPro"/>
</dbReference>
<name>A0A7G8Q3V9_9GAMM</name>
<dbReference type="Pfam" id="PF06439">
    <property type="entry name" value="3keto-disac_hyd"/>
    <property type="match status" value="1"/>
</dbReference>
<dbReference type="Proteomes" id="UP000515873">
    <property type="component" value="Chromosome"/>
</dbReference>
<dbReference type="RefSeq" id="WP_187056929.1">
    <property type="nucleotide sequence ID" value="NZ_CP060412.1"/>
</dbReference>
<keyword evidence="4" id="KW-1185">Reference proteome</keyword>